<proteinExistence type="predicted"/>
<protein>
    <submittedName>
        <fullName evidence="2">Uncharacterized protein</fullName>
    </submittedName>
</protein>
<dbReference type="EMBL" id="BARW01022337">
    <property type="protein sequence ID" value="GAI98303.1"/>
    <property type="molecule type" value="Genomic_DNA"/>
</dbReference>
<accession>X1SZC7</accession>
<comment type="caution">
    <text evidence="2">The sequence shown here is derived from an EMBL/GenBank/DDBJ whole genome shotgun (WGS) entry which is preliminary data.</text>
</comment>
<evidence type="ECO:0000256" key="1">
    <source>
        <dbReference type="SAM" id="Phobius"/>
    </source>
</evidence>
<gene>
    <name evidence="2" type="ORF">S12H4_37313</name>
</gene>
<reference evidence="2" key="1">
    <citation type="journal article" date="2014" name="Front. Microbiol.">
        <title>High frequency of phylogenetically diverse reductive dehalogenase-homologous genes in deep subseafloor sedimentary metagenomes.</title>
        <authorList>
            <person name="Kawai M."/>
            <person name="Futagami T."/>
            <person name="Toyoda A."/>
            <person name="Takaki Y."/>
            <person name="Nishi S."/>
            <person name="Hori S."/>
            <person name="Arai W."/>
            <person name="Tsubouchi T."/>
            <person name="Morono Y."/>
            <person name="Uchiyama I."/>
            <person name="Ito T."/>
            <person name="Fujiyama A."/>
            <person name="Inagaki F."/>
            <person name="Takami H."/>
        </authorList>
    </citation>
    <scope>NUCLEOTIDE SEQUENCE</scope>
    <source>
        <strain evidence="2">Expedition CK06-06</strain>
    </source>
</reference>
<keyword evidence="1" id="KW-1133">Transmembrane helix</keyword>
<name>X1SZC7_9ZZZZ</name>
<sequence length="78" mass="8980">MDVGNRLMKGGIHGGNYIPAFVLRAPSRSKRLILLWPAMEQALTSYLLSLTSFFMSIMWKYFVIDEDKKRGLEILKSK</sequence>
<evidence type="ECO:0000313" key="2">
    <source>
        <dbReference type="EMBL" id="GAI98303.1"/>
    </source>
</evidence>
<feature type="non-terminal residue" evidence="2">
    <location>
        <position position="78"/>
    </location>
</feature>
<organism evidence="2">
    <name type="scientific">marine sediment metagenome</name>
    <dbReference type="NCBI Taxonomy" id="412755"/>
    <lineage>
        <taxon>unclassified sequences</taxon>
        <taxon>metagenomes</taxon>
        <taxon>ecological metagenomes</taxon>
    </lineage>
</organism>
<feature type="transmembrane region" description="Helical" evidence="1">
    <location>
        <begin position="43"/>
        <end position="63"/>
    </location>
</feature>
<keyword evidence="1" id="KW-0472">Membrane</keyword>
<dbReference type="AlphaFoldDB" id="X1SZC7"/>
<keyword evidence="1" id="KW-0812">Transmembrane</keyword>